<name>A0A0B6YQ88_9EUPU</name>
<feature type="non-terminal residue" evidence="1">
    <location>
        <position position="121"/>
    </location>
</feature>
<protein>
    <recommendedName>
        <fullName evidence="2">SAM domain-containing protein</fullName>
    </recommendedName>
</protein>
<feature type="non-terminal residue" evidence="1">
    <location>
        <position position="1"/>
    </location>
</feature>
<dbReference type="SUPFAM" id="SSF47769">
    <property type="entry name" value="SAM/Pointed domain"/>
    <property type="match status" value="1"/>
</dbReference>
<dbReference type="InterPro" id="IPR013761">
    <property type="entry name" value="SAM/pointed_sf"/>
</dbReference>
<accession>A0A0B6YQ88</accession>
<dbReference type="EMBL" id="HACG01011554">
    <property type="protein sequence ID" value="CEK58419.1"/>
    <property type="molecule type" value="Transcribed_RNA"/>
</dbReference>
<gene>
    <name evidence="1" type="primary">ORF33033</name>
</gene>
<dbReference type="Gene3D" id="1.10.150.50">
    <property type="entry name" value="Transcription Factor, Ets-1"/>
    <property type="match status" value="1"/>
</dbReference>
<proteinExistence type="predicted"/>
<evidence type="ECO:0000313" key="1">
    <source>
        <dbReference type="EMBL" id="CEK58419.1"/>
    </source>
</evidence>
<sequence length="121" mass="13412">LEYTPMILSIGTELENTPAVLSANTKQEDTQAVLSANTVLENSAVTFDIKITPTSMPTDWTCEDVSNWLTSHGLDRFVPDFSGVDGHSLVGLINCFIMNMKLVHTSFYNMGFTFSENLRLC</sequence>
<organism evidence="1">
    <name type="scientific">Arion vulgaris</name>
    <dbReference type="NCBI Taxonomy" id="1028688"/>
    <lineage>
        <taxon>Eukaryota</taxon>
        <taxon>Metazoa</taxon>
        <taxon>Spiralia</taxon>
        <taxon>Lophotrochozoa</taxon>
        <taxon>Mollusca</taxon>
        <taxon>Gastropoda</taxon>
        <taxon>Heterobranchia</taxon>
        <taxon>Euthyneura</taxon>
        <taxon>Panpulmonata</taxon>
        <taxon>Eupulmonata</taxon>
        <taxon>Stylommatophora</taxon>
        <taxon>Helicina</taxon>
        <taxon>Arionoidea</taxon>
        <taxon>Arionidae</taxon>
        <taxon>Arion</taxon>
    </lineage>
</organism>
<reference evidence="1" key="1">
    <citation type="submission" date="2014-12" db="EMBL/GenBank/DDBJ databases">
        <title>Insight into the proteome of Arion vulgaris.</title>
        <authorList>
            <person name="Aradska J."/>
            <person name="Bulat T."/>
            <person name="Smidak R."/>
            <person name="Sarate P."/>
            <person name="Gangsoo J."/>
            <person name="Sialana F."/>
            <person name="Bilban M."/>
            <person name="Lubec G."/>
        </authorList>
    </citation>
    <scope>NUCLEOTIDE SEQUENCE</scope>
    <source>
        <tissue evidence="1">Skin</tissue>
    </source>
</reference>
<evidence type="ECO:0008006" key="2">
    <source>
        <dbReference type="Google" id="ProtNLM"/>
    </source>
</evidence>
<dbReference type="AlphaFoldDB" id="A0A0B6YQ88"/>